<dbReference type="AlphaFoldDB" id="A0AAJ0BIX8"/>
<accession>A0AAJ0BIX8</accession>
<reference evidence="1" key="1">
    <citation type="submission" date="2023-06" db="EMBL/GenBank/DDBJ databases">
        <title>Genome-scale phylogeny and comparative genomics of the fungal order Sordariales.</title>
        <authorList>
            <consortium name="Lawrence Berkeley National Laboratory"/>
            <person name="Hensen N."/>
            <person name="Bonometti L."/>
            <person name="Westerberg I."/>
            <person name="Brannstrom I.O."/>
            <person name="Guillou S."/>
            <person name="Cros-Aarteil S."/>
            <person name="Calhoun S."/>
            <person name="Haridas S."/>
            <person name="Kuo A."/>
            <person name="Mondo S."/>
            <person name="Pangilinan J."/>
            <person name="Riley R."/>
            <person name="Labutti K."/>
            <person name="Andreopoulos B."/>
            <person name="Lipzen A."/>
            <person name="Chen C."/>
            <person name="Yanf M."/>
            <person name="Daum C."/>
            <person name="Ng V."/>
            <person name="Clum A."/>
            <person name="Steindorff A."/>
            <person name="Ohm R."/>
            <person name="Martin F."/>
            <person name="Silar P."/>
            <person name="Natvig D."/>
            <person name="Lalanne C."/>
            <person name="Gautier V."/>
            <person name="Ament-Velasquez S.L."/>
            <person name="Kruys A."/>
            <person name="Hutchinson M.I."/>
            <person name="Powell A.J."/>
            <person name="Barry K."/>
            <person name="Miller A.N."/>
            <person name="Grigoriev I.V."/>
            <person name="Debuchy R."/>
            <person name="Gladieux P."/>
            <person name="Thoren M.H."/>
            <person name="Johannesson H."/>
        </authorList>
    </citation>
    <scope>NUCLEOTIDE SEQUENCE</scope>
    <source>
        <strain evidence="1">PSN4</strain>
    </source>
</reference>
<protein>
    <submittedName>
        <fullName evidence="1">Uncharacterized protein</fullName>
    </submittedName>
</protein>
<gene>
    <name evidence="1" type="ORF">QBC47DRAFT_409635</name>
</gene>
<name>A0AAJ0BIX8_9PEZI</name>
<organism evidence="1 2">
    <name type="scientific">Echria macrotheca</name>
    <dbReference type="NCBI Taxonomy" id="438768"/>
    <lineage>
        <taxon>Eukaryota</taxon>
        <taxon>Fungi</taxon>
        <taxon>Dikarya</taxon>
        <taxon>Ascomycota</taxon>
        <taxon>Pezizomycotina</taxon>
        <taxon>Sordariomycetes</taxon>
        <taxon>Sordariomycetidae</taxon>
        <taxon>Sordariales</taxon>
        <taxon>Schizotheciaceae</taxon>
        <taxon>Echria</taxon>
    </lineage>
</organism>
<dbReference type="Proteomes" id="UP001239445">
    <property type="component" value="Unassembled WGS sequence"/>
</dbReference>
<proteinExistence type="predicted"/>
<evidence type="ECO:0000313" key="1">
    <source>
        <dbReference type="EMBL" id="KAK1758800.1"/>
    </source>
</evidence>
<dbReference type="EMBL" id="MU839828">
    <property type="protein sequence ID" value="KAK1758800.1"/>
    <property type="molecule type" value="Genomic_DNA"/>
</dbReference>
<sequence>MSQTTNTKPESDDRTFEKLDLPAPLNWSAGKSLFPGRVISGFHGDLDQYDAEGWAQHVLEQCKDPTNSGCTTGLGFQATNSGDEPKTRFWFGYLFGGVPATVKDFERSEDVSDAVVYTIVLKNDGDKEVDAVPEL</sequence>
<keyword evidence="2" id="KW-1185">Reference proteome</keyword>
<comment type="caution">
    <text evidence="1">The sequence shown here is derived from an EMBL/GenBank/DDBJ whole genome shotgun (WGS) entry which is preliminary data.</text>
</comment>
<evidence type="ECO:0000313" key="2">
    <source>
        <dbReference type="Proteomes" id="UP001239445"/>
    </source>
</evidence>